<protein>
    <submittedName>
        <fullName evidence="4">DUF2510 domain-containing protein</fullName>
    </submittedName>
</protein>
<dbReference type="EMBL" id="SDLO01000041">
    <property type="protein sequence ID" value="TDK84480.1"/>
    <property type="molecule type" value="Genomic_DNA"/>
</dbReference>
<keyword evidence="2" id="KW-1133">Transmembrane helix</keyword>
<evidence type="ECO:0000313" key="4">
    <source>
        <dbReference type="EMBL" id="TDK84480.1"/>
    </source>
</evidence>
<dbReference type="AlphaFoldDB" id="A0A4R5W7G6"/>
<organism evidence="4 5">
    <name type="scientific">Mycolicibacterium mucogenicum</name>
    <name type="common">Mycobacterium mucogenicum</name>
    <dbReference type="NCBI Taxonomy" id="56689"/>
    <lineage>
        <taxon>Bacteria</taxon>
        <taxon>Bacillati</taxon>
        <taxon>Actinomycetota</taxon>
        <taxon>Actinomycetes</taxon>
        <taxon>Mycobacteriales</taxon>
        <taxon>Mycobacteriaceae</taxon>
        <taxon>Mycolicibacterium</taxon>
    </lineage>
</organism>
<evidence type="ECO:0000313" key="5">
    <source>
        <dbReference type="Proteomes" id="UP000294929"/>
    </source>
</evidence>
<sequence length="225" mass="23990">MANPQPTGKRGRKPPPQSSAGWYPDPGGKDGERYWNGAQWTAKFVPMTMPVSTTQRVWKWIAITAAVLAFGGCTYLAFKPAEPGAPRTPSPTNVAPLTHGPQGHMTADPEPSACADAPVTSVRIINAGFLRPDEHLIDIQAVVAGSATYIGANIAGDRPEMGNKVSSQDLWAVYMGQVYAITSDARSRTTFPDGRHVAGLESWPEANAALGHCVGALERARNGER</sequence>
<evidence type="ECO:0000256" key="1">
    <source>
        <dbReference type="SAM" id="MobiDB-lite"/>
    </source>
</evidence>
<evidence type="ECO:0000259" key="3">
    <source>
        <dbReference type="Pfam" id="PF10708"/>
    </source>
</evidence>
<evidence type="ECO:0000256" key="2">
    <source>
        <dbReference type="SAM" id="Phobius"/>
    </source>
</evidence>
<comment type="caution">
    <text evidence="4">The sequence shown here is derived from an EMBL/GenBank/DDBJ whole genome shotgun (WGS) entry which is preliminary data.</text>
</comment>
<dbReference type="Pfam" id="PF10708">
    <property type="entry name" value="DUF2510"/>
    <property type="match status" value="1"/>
</dbReference>
<dbReference type="InterPro" id="IPR018929">
    <property type="entry name" value="DUF2510"/>
</dbReference>
<proteinExistence type="predicted"/>
<keyword evidence="2" id="KW-0812">Transmembrane</keyword>
<dbReference type="Proteomes" id="UP000294929">
    <property type="component" value="Unassembled WGS sequence"/>
</dbReference>
<feature type="transmembrane region" description="Helical" evidence="2">
    <location>
        <begin position="57"/>
        <end position="78"/>
    </location>
</feature>
<name>A0A4R5W7G6_MYCMU</name>
<accession>A0A4R5W7G6</accession>
<feature type="domain" description="DUF2510" evidence="3">
    <location>
        <begin position="20"/>
        <end position="48"/>
    </location>
</feature>
<gene>
    <name evidence="4" type="ORF">EUA03_26325</name>
</gene>
<dbReference type="RefSeq" id="WP_133428425.1">
    <property type="nucleotide sequence ID" value="NZ_SDLO01000041.1"/>
</dbReference>
<reference evidence="4 5" key="1">
    <citation type="submission" date="2019-01" db="EMBL/GenBank/DDBJ databases">
        <title>High-quality-draft genome sequences of five non-tuberculosis mycobacteriaceae isolated from a nosocomial environment.</title>
        <authorList>
            <person name="Tiago I."/>
            <person name="Alarico S."/>
            <person name="Pereira S.G."/>
            <person name="Coelho C."/>
            <person name="Maranha A."/>
            <person name="Empadinhas N."/>
        </authorList>
    </citation>
    <scope>NUCLEOTIDE SEQUENCE [LARGE SCALE GENOMIC DNA]</scope>
    <source>
        <strain evidence="4 5">24AIII</strain>
    </source>
</reference>
<keyword evidence="2" id="KW-0472">Membrane</keyword>
<feature type="region of interest" description="Disordered" evidence="1">
    <location>
        <begin position="1"/>
        <end position="34"/>
    </location>
</feature>